<dbReference type="AlphaFoldDB" id="A0A0D1XZY7"/>
<keyword evidence="3" id="KW-1185">Reference proteome</keyword>
<dbReference type="OrthoDB" id="4158554at2759"/>
<feature type="region of interest" description="Disordered" evidence="1">
    <location>
        <begin position="749"/>
        <end position="979"/>
    </location>
</feature>
<dbReference type="EMBL" id="KN847522">
    <property type="protein sequence ID" value="KIV93836.1"/>
    <property type="molecule type" value="Genomic_DNA"/>
</dbReference>
<dbReference type="OMA" id="AFSIPYH"/>
<feature type="compositionally biased region" description="Low complexity" evidence="1">
    <location>
        <begin position="894"/>
        <end position="906"/>
    </location>
</feature>
<dbReference type="HOGENOM" id="CLU_012619_0_0_1"/>
<proteinExistence type="predicted"/>
<dbReference type="VEuPathDB" id="FungiDB:PV10_05021"/>
<feature type="compositionally biased region" description="Low complexity" evidence="1">
    <location>
        <begin position="944"/>
        <end position="959"/>
    </location>
</feature>
<feature type="compositionally biased region" description="Basic and acidic residues" evidence="1">
    <location>
        <begin position="121"/>
        <end position="132"/>
    </location>
</feature>
<feature type="compositionally biased region" description="Polar residues" evidence="1">
    <location>
        <begin position="580"/>
        <end position="590"/>
    </location>
</feature>
<feature type="compositionally biased region" description="Basic and acidic residues" evidence="1">
    <location>
        <begin position="290"/>
        <end position="307"/>
    </location>
</feature>
<feature type="compositionally biased region" description="Basic and acidic residues" evidence="1">
    <location>
        <begin position="970"/>
        <end position="979"/>
    </location>
</feature>
<feature type="compositionally biased region" description="Low complexity" evidence="1">
    <location>
        <begin position="920"/>
        <end position="935"/>
    </location>
</feature>
<dbReference type="Proteomes" id="UP000054302">
    <property type="component" value="Unassembled WGS sequence"/>
</dbReference>
<feature type="compositionally biased region" description="Polar residues" evidence="1">
    <location>
        <begin position="601"/>
        <end position="618"/>
    </location>
</feature>
<dbReference type="GeneID" id="27322866"/>
<feature type="compositionally biased region" description="Polar residues" evidence="1">
    <location>
        <begin position="815"/>
        <end position="840"/>
    </location>
</feature>
<organism evidence="2 3">
    <name type="scientific">Exophiala mesophila</name>
    <name type="common">Black yeast-like fungus</name>
    <dbReference type="NCBI Taxonomy" id="212818"/>
    <lineage>
        <taxon>Eukaryota</taxon>
        <taxon>Fungi</taxon>
        <taxon>Dikarya</taxon>
        <taxon>Ascomycota</taxon>
        <taxon>Pezizomycotina</taxon>
        <taxon>Eurotiomycetes</taxon>
        <taxon>Chaetothyriomycetidae</taxon>
        <taxon>Chaetothyriales</taxon>
        <taxon>Herpotrichiellaceae</taxon>
        <taxon>Exophiala</taxon>
    </lineage>
</organism>
<feature type="region of interest" description="Disordered" evidence="1">
    <location>
        <begin position="355"/>
        <end position="394"/>
    </location>
</feature>
<feature type="region of interest" description="Disordered" evidence="1">
    <location>
        <begin position="543"/>
        <end position="622"/>
    </location>
</feature>
<evidence type="ECO:0000313" key="2">
    <source>
        <dbReference type="EMBL" id="KIV93836.1"/>
    </source>
</evidence>
<reference evidence="2 3" key="1">
    <citation type="submission" date="2015-01" db="EMBL/GenBank/DDBJ databases">
        <title>The Genome Sequence of Exophiala mesophila CBS40295.</title>
        <authorList>
            <consortium name="The Broad Institute Genomics Platform"/>
            <person name="Cuomo C."/>
            <person name="de Hoog S."/>
            <person name="Gorbushina A."/>
            <person name="Stielow B."/>
            <person name="Teixiera M."/>
            <person name="Abouelleil A."/>
            <person name="Chapman S.B."/>
            <person name="Priest M."/>
            <person name="Young S.K."/>
            <person name="Wortman J."/>
            <person name="Nusbaum C."/>
            <person name="Birren B."/>
        </authorList>
    </citation>
    <scope>NUCLEOTIDE SEQUENCE [LARGE SCALE GENOMIC DNA]</scope>
    <source>
        <strain evidence="2 3">CBS 40295</strain>
    </source>
</reference>
<dbReference type="RefSeq" id="XP_016225410.1">
    <property type="nucleotide sequence ID" value="XM_016369622.1"/>
</dbReference>
<feature type="compositionally biased region" description="Polar residues" evidence="1">
    <location>
        <begin position="252"/>
        <end position="267"/>
    </location>
</feature>
<feature type="compositionally biased region" description="Polar residues" evidence="1">
    <location>
        <begin position="783"/>
        <end position="807"/>
    </location>
</feature>
<feature type="region of interest" description="Disordered" evidence="1">
    <location>
        <begin position="673"/>
        <end position="713"/>
    </location>
</feature>
<sequence length="979" mass="106750">MDTGLRRLWIRRRSKGHDSSADPTLKNLRINHSNHSSPLNPASQTVPQSTGPSIRNGSSKLLHQASTDAFRPSSGNRKQPMLVGVSRPSTAPSRPGTAGSGSLMTAVNRAADSVVVAQPEQDYKRPTEKYSRDQMQPKSPRSVDIFSISKPASPRVYNEDIAERNLDFSRIAHTSPRYPYRESAKFQEDVAARNAYPPLPGDIVDLSRSSYPIYLDDRDPIAINSTKRTALDQRGGPVLISDEDPFVGFSDFSPSVSQHSQAHTDSNYGPPPPRSSHNESFISSPARPLTSDHIDRVNGHLPGEKTSRSFAKVSSYPHRQLVGPHTLHSGRSHEAARSESLRNYVLSQSELVQYHSATSNSRRPVTRPDENGEYAHGSERSGRPPSAMSNTSSVKRTINLTNRTIMDLTGDDSEVFSELSPESTYSSSPILESAKTDTMKRMHPAVVSPVIRHDPMGQPNSFRSPDMFEGTVPNVPVQAPDAYVSQTPRKLVSDQPGPNQGAPSNSVTIAFSPINTIATFEPRKSIFIDQQLMDDLARELPSVNSVESNGQDPLVSNDARESEVSHQLQHPITTEEHSPVSGTTSESLGSMPNGVNGLSDGDNNPVRNKSISNPTDVGTQDHTEVPDALVTPQSQPVIQMTPESLHSIDFVDPSRSFGVTARDFAVTPSKPILESVPEDFEPSLQNKPKRPAQVTTASRTTSHDSAHSNRKVAKAPAIYRSTFDEAEFAQKQADARAALVRLQQSLNENFLSQPHPPPAKQPSRTQRHHSSLSDGKPVAPSSIFAQARTTSPTSTDKRNSAATSASSDDGRPRTSYHSLTTSVNSNMDPNSSAPGTNYRRTTQDKPRIQLDTNGPGPSILNDGQDIDSARPNVNGQVLPRYLNHAPVPPSPGEISLSSFPIPLSSPRQSFRQDRDSPDMSRQSGSHQSQHSNTNSVVMSRQLKRQSSVRSQASSASAFSIPYHMIPDRSSSARDRSVLE</sequence>
<accession>A0A0D1XZY7</accession>
<gene>
    <name evidence="2" type="ORF">PV10_05021</name>
</gene>
<evidence type="ECO:0000256" key="1">
    <source>
        <dbReference type="SAM" id="MobiDB-lite"/>
    </source>
</evidence>
<feature type="region of interest" description="Disordered" evidence="1">
    <location>
        <begin position="1"/>
        <end position="141"/>
    </location>
</feature>
<protein>
    <submittedName>
        <fullName evidence="2">Uncharacterized protein</fullName>
    </submittedName>
</protein>
<feature type="compositionally biased region" description="Polar residues" evidence="1">
    <location>
        <begin position="30"/>
        <end position="77"/>
    </location>
</feature>
<name>A0A0D1XZY7_EXOME</name>
<feature type="region of interest" description="Disordered" evidence="1">
    <location>
        <begin position="250"/>
        <end position="313"/>
    </location>
</feature>
<evidence type="ECO:0000313" key="3">
    <source>
        <dbReference type="Proteomes" id="UP000054302"/>
    </source>
</evidence>